<dbReference type="EMBL" id="LT559118">
    <property type="protein sequence ID" value="SBO96579.1"/>
    <property type="molecule type" value="Genomic_DNA"/>
</dbReference>
<proteinExistence type="predicted"/>
<gene>
    <name evidence="2" type="ORF">BN4615_P6095</name>
</gene>
<evidence type="ECO:0000313" key="2">
    <source>
        <dbReference type="EMBL" id="SBO96579.1"/>
    </source>
</evidence>
<reference evidence="2" key="1">
    <citation type="submission" date="2016-04" db="EMBL/GenBank/DDBJ databases">
        <authorList>
            <person name="Evans L.H."/>
            <person name="Alamgir A."/>
            <person name="Owens N."/>
            <person name="Weber N.D."/>
            <person name="Virtaneva K."/>
            <person name="Barbian K."/>
            <person name="Babar A."/>
            <person name="Rosenke K."/>
        </authorList>
    </citation>
    <scope>NUCLEOTIDE SEQUENCE</scope>
    <source>
        <strain evidence="2">Nono1</strain>
    </source>
</reference>
<sequence length="62" mass="6712">MNVAAHEGRGFGRQRRPGQQHPGDGALTQRGVPRQATGVVAGVRGVRDEGRGARRGRRGRER</sequence>
<accession>A0A1M4ECJ7</accession>
<organism evidence="2">
    <name type="scientific">Nonomuraea gerenzanensis</name>
    <dbReference type="NCBI Taxonomy" id="93944"/>
    <lineage>
        <taxon>Bacteria</taxon>
        <taxon>Bacillati</taxon>
        <taxon>Actinomycetota</taxon>
        <taxon>Actinomycetes</taxon>
        <taxon>Streptosporangiales</taxon>
        <taxon>Streptosporangiaceae</taxon>
        <taxon>Nonomuraea</taxon>
    </lineage>
</organism>
<feature type="compositionally biased region" description="Basic and acidic residues" evidence="1">
    <location>
        <begin position="1"/>
        <end position="10"/>
    </location>
</feature>
<feature type="region of interest" description="Disordered" evidence="1">
    <location>
        <begin position="1"/>
        <end position="62"/>
    </location>
</feature>
<name>A0A1M4ECJ7_9ACTN</name>
<evidence type="ECO:0000256" key="1">
    <source>
        <dbReference type="SAM" id="MobiDB-lite"/>
    </source>
</evidence>
<protein>
    <submittedName>
        <fullName evidence="2">Uncharacterized protein</fullName>
    </submittedName>
</protein>
<feature type="compositionally biased region" description="Basic residues" evidence="1">
    <location>
        <begin position="53"/>
        <end position="62"/>
    </location>
</feature>
<dbReference type="AlphaFoldDB" id="A0A1M4ECJ7"/>